<evidence type="ECO:0000313" key="7">
    <source>
        <dbReference type="Proteomes" id="UP000095038"/>
    </source>
</evidence>
<evidence type="ECO:0000256" key="1">
    <source>
        <dbReference type="ARBA" id="ARBA00004606"/>
    </source>
</evidence>
<evidence type="ECO:0000313" key="6">
    <source>
        <dbReference type="EMBL" id="ODV60751.1"/>
    </source>
</evidence>
<keyword evidence="6" id="KW-0808">Transferase</keyword>
<accession>A0A1D2VGG1</accession>
<dbReference type="InParanoid" id="A0A1D2VGG1"/>
<dbReference type="GO" id="GO:0000030">
    <property type="term" value="F:mannosyltransferase activity"/>
    <property type="evidence" value="ECO:0007669"/>
    <property type="project" value="InterPro"/>
</dbReference>
<dbReference type="GO" id="GO:0071555">
    <property type="term" value="P:cell wall organization"/>
    <property type="evidence" value="ECO:0007669"/>
    <property type="project" value="UniProtKB-KW"/>
</dbReference>
<gene>
    <name evidence="6" type="ORF">ASCRUDRAFT_58444</name>
</gene>
<keyword evidence="4" id="KW-0735">Signal-anchor</keyword>
<comment type="subcellular location">
    <subcellularLocation>
        <location evidence="1">Membrane</location>
        <topology evidence="1">Single-pass type II membrane protein</topology>
    </subcellularLocation>
</comment>
<evidence type="ECO:0000256" key="4">
    <source>
        <dbReference type="ARBA" id="ARBA00022968"/>
    </source>
</evidence>
<proteinExistence type="inferred from homology"/>
<dbReference type="Proteomes" id="UP000095038">
    <property type="component" value="Unassembled WGS sequence"/>
</dbReference>
<comment type="similarity">
    <text evidence="2">Belongs to the BMT family.</text>
</comment>
<dbReference type="OrthoDB" id="3631276at2759"/>
<dbReference type="GO" id="GO:0016020">
    <property type="term" value="C:membrane"/>
    <property type="evidence" value="ECO:0007669"/>
    <property type="project" value="UniProtKB-SubCell"/>
</dbReference>
<evidence type="ECO:0000256" key="2">
    <source>
        <dbReference type="ARBA" id="ARBA00009486"/>
    </source>
</evidence>
<protein>
    <submittedName>
        <fullName evidence="6">Glycosyltransferase family 91 protein</fullName>
    </submittedName>
</protein>
<organism evidence="6 7">
    <name type="scientific">Ascoidea rubescens DSM 1968</name>
    <dbReference type="NCBI Taxonomy" id="1344418"/>
    <lineage>
        <taxon>Eukaryota</taxon>
        <taxon>Fungi</taxon>
        <taxon>Dikarya</taxon>
        <taxon>Ascomycota</taxon>
        <taxon>Saccharomycotina</taxon>
        <taxon>Saccharomycetes</taxon>
        <taxon>Ascoideaceae</taxon>
        <taxon>Ascoidea</taxon>
    </lineage>
</organism>
<dbReference type="EMBL" id="KV454481">
    <property type="protein sequence ID" value="ODV60751.1"/>
    <property type="molecule type" value="Genomic_DNA"/>
</dbReference>
<evidence type="ECO:0000256" key="5">
    <source>
        <dbReference type="ARBA" id="ARBA00023316"/>
    </source>
</evidence>
<name>A0A1D2VGG1_9ASCO</name>
<dbReference type="AlphaFoldDB" id="A0A1D2VGG1"/>
<dbReference type="GeneID" id="30964846"/>
<dbReference type="InterPro" id="IPR021988">
    <property type="entry name" value="BMT1"/>
</dbReference>
<evidence type="ECO:0000256" key="3">
    <source>
        <dbReference type="ARBA" id="ARBA00022676"/>
    </source>
</evidence>
<keyword evidence="4" id="KW-0812">Transmembrane</keyword>
<dbReference type="RefSeq" id="XP_020047058.1">
    <property type="nucleotide sequence ID" value="XM_020191210.1"/>
</dbReference>
<keyword evidence="3" id="KW-0328">Glycosyltransferase</keyword>
<keyword evidence="7" id="KW-1185">Reference proteome</keyword>
<keyword evidence="5" id="KW-0961">Cell wall biogenesis/degradation</keyword>
<dbReference type="Pfam" id="PF12141">
    <property type="entry name" value="BMT"/>
    <property type="match status" value="1"/>
</dbReference>
<sequence>MFSLKYRKKSVSLIFSNFLLRSTTRSKKFSLLVGLIILLLLYHVISIEKLTNYSNSLPLYPYFHSKFIEHQLDQLNSPISSSVYYHTNFIPYNFTLFKNPFNINFLKNYQISQLINFNPVLFDCNSISNNYDVYNHNYGKKYNKNNFLISYPKKKISLSSKSQYLNDLKIFKSQIINSVYSDLLSPLEFKKDYTTRNLKKSWYQYGASSIFFKKNDLFLLTNRIVYSDTEKRSFARSSFLSFQIYDKNWNQLYSKNNKHLYCFVNPDLSNLKCFKAPAILDIPFYFELNQTSRFFGPEDPRILIKKTYYNFYNNQENRTLIDSIELEEPIIIYNKMTNHTFDYYRLIHAFLPFQNKEITFTFNKQANTEIEKNWQPFFNSKNIIDVYLENNENDRNNPTHFTNGYINFIYSIDPLEILLCSLNTGICNFQFQDNIYWNSKKLSVDPVPDNENILFNSVVNNDKISAMRDYNIFIGFPRTHIDDCGCCKVTYRPSFIVLLNLKNSSTYQINSISSSLDFNIDVLNWKLAEQLDSCIGFQNVLIPNSISYWDIFNNSISIVEKQKNIINSSNSELDTNIESKSELELEFDDYMGLMLTEADYSNVLIHIRGFLKFLINELDFFKKQPQHKLANSTDGLSNEEAQNVLKKINSNLLVQCALEDSKRYCSEYGLSHSPFVPSSHRNKNKNPS</sequence>
<reference evidence="7" key="1">
    <citation type="submission" date="2016-05" db="EMBL/GenBank/DDBJ databases">
        <title>Comparative genomics of biotechnologically important yeasts.</title>
        <authorList>
            <consortium name="DOE Joint Genome Institute"/>
            <person name="Riley R."/>
            <person name="Haridas S."/>
            <person name="Wolfe K.H."/>
            <person name="Lopes M.R."/>
            <person name="Hittinger C.T."/>
            <person name="Goker M."/>
            <person name="Salamov A."/>
            <person name="Wisecaver J."/>
            <person name="Long T.M."/>
            <person name="Aerts A.L."/>
            <person name="Barry K."/>
            <person name="Choi C."/>
            <person name="Clum A."/>
            <person name="Coughlan A.Y."/>
            <person name="Deshpande S."/>
            <person name="Douglass A.P."/>
            <person name="Hanson S.J."/>
            <person name="Klenk H.-P."/>
            <person name="Labutti K."/>
            <person name="Lapidus A."/>
            <person name="Lindquist E."/>
            <person name="Lipzen A."/>
            <person name="Meier-Kolthoff J.P."/>
            <person name="Ohm R.A."/>
            <person name="Otillar R.P."/>
            <person name="Pangilinan J."/>
            <person name="Peng Y."/>
            <person name="Rokas A."/>
            <person name="Rosa C.A."/>
            <person name="Scheuner C."/>
            <person name="Sibirny A.A."/>
            <person name="Slot J.C."/>
            <person name="Stielow J.B."/>
            <person name="Sun H."/>
            <person name="Kurtzman C.P."/>
            <person name="Blackwell M."/>
            <person name="Grigoriev I.V."/>
            <person name="Jeffries T.W."/>
        </authorList>
    </citation>
    <scope>NUCLEOTIDE SEQUENCE [LARGE SCALE GENOMIC DNA]</scope>
    <source>
        <strain evidence="7">DSM 1968</strain>
    </source>
</reference>